<dbReference type="EMBL" id="JRPN01000010">
    <property type="protein sequence ID" value="KGT79588.1"/>
    <property type="molecule type" value="Genomic_DNA"/>
</dbReference>
<reference evidence="2 4" key="2">
    <citation type="submission" date="2024-06" db="EMBL/GenBank/DDBJ databases">
        <title>Genomic Encyclopedia of Type Strains, Phase V (KMG-V): Genome sequencing to study the core and pangenomes of soil and plant-associated prokaryotes.</title>
        <authorList>
            <person name="Whitman W."/>
        </authorList>
    </citation>
    <scope>NUCLEOTIDE SEQUENCE [LARGE SCALE GENOMIC DNA]</scope>
    <source>
        <strain evidence="2 4">USDA 160</strain>
    </source>
</reference>
<dbReference type="EMBL" id="JBEPTQ010000002">
    <property type="protein sequence ID" value="MET4720814.1"/>
    <property type="molecule type" value="Genomic_DNA"/>
</dbReference>
<protein>
    <submittedName>
        <fullName evidence="1">Uncharacterized protein</fullName>
    </submittedName>
</protein>
<dbReference type="Proteomes" id="UP000030377">
    <property type="component" value="Unassembled WGS sequence"/>
</dbReference>
<organism evidence="1 3">
    <name type="scientific">Bradyrhizobium japonicum</name>
    <dbReference type="NCBI Taxonomy" id="375"/>
    <lineage>
        <taxon>Bacteria</taxon>
        <taxon>Pseudomonadati</taxon>
        <taxon>Pseudomonadota</taxon>
        <taxon>Alphaproteobacteria</taxon>
        <taxon>Hyphomicrobiales</taxon>
        <taxon>Nitrobacteraceae</taxon>
        <taxon>Bradyrhizobium</taxon>
    </lineage>
</organism>
<evidence type="ECO:0000313" key="4">
    <source>
        <dbReference type="Proteomes" id="UP001549291"/>
    </source>
</evidence>
<dbReference type="Proteomes" id="UP001549291">
    <property type="component" value="Unassembled WGS sequence"/>
</dbReference>
<dbReference type="AlphaFoldDB" id="A0A0A3Z136"/>
<reference evidence="1 3" key="1">
    <citation type="submission" date="2014-09" db="EMBL/GenBank/DDBJ databases">
        <title>Draft genome of Bradyrhizobium japonicum Is-34.</title>
        <authorList>
            <person name="Tsurumaru H."/>
            <person name="Yamakawa T."/>
            <person name="Hashimoto S."/>
            <person name="Okizaki K."/>
            <person name="Kanesaki Y."/>
            <person name="Yoshikawa H."/>
            <person name="Yajima S."/>
        </authorList>
    </citation>
    <scope>NUCLEOTIDE SEQUENCE [LARGE SCALE GENOMIC DNA]</scope>
    <source>
        <strain evidence="1 3">Is-34</strain>
    </source>
</reference>
<evidence type="ECO:0000313" key="1">
    <source>
        <dbReference type="EMBL" id="KGT79588.1"/>
    </source>
</evidence>
<keyword evidence="4" id="KW-1185">Reference proteome</keyword>
<dbReference type="RefSeq" id="WP_038935040.1">
    <property type="nucleotide sequence ID" value="NZ_CP066351.1"/>
</dbReference>
<accession>A0A0A3Z136</accession>
<sequence length="66" mass="7427">MNIVPVDRALSIYGVLADRSETKGARECLSKHLMKLYIGGEQDQHRLTVHGLSYLRDLDRAIDSSN</sequence>
<proteinExistence type="predicted"/>
<gene>
    <name evidence="2" type="ORF">ABIF63_004920</name>
    <name evidence="1" type="ORF">MA20_12100</name>
</gene>
<comment type="caution">
    <text evidence="1">The sequence shown here is derived from an EMBL/GenBank/DDBJ whole genome shotgun (WGS) entry which is preliminary data.</text>
</comment>
<name>A0A0A3Z136_BRAJP</name>
<evidence type="ECO:0000313" key="2">
    <source>
        <dbReference type="EMBL" id="MET4720814.1"/>
    </source>
</evidence>
<evidence type="ECO:0000313" key="3">
    <source>
        <dbReference type="Proteomes" id="UP000030377"/>
    </source>
</evidence>